<evidence type="ECO:0000256" key="6">
    <source>
        <dbReference type="ARBA" id="ARBA00022500"/>
    </source>
</evidence>
<evidence type="ECO:0000259" key="10">
    <source>
        <dbReference type="Pfam" id="PF01706"/>
    </source>
</evidence>
<evidence type="ECO:0000256" key="1">
    <source>
        <dbReference type="ARBA" id="ARBA00004117"/>
    </source>
</evidence>
<keyword evidence="8" id="KW-0472">Membrane</keyword>
<name>A0ABU5MT22_9BACT</name>
<proteinExistence type="inferred from homology"/>
<evidence type="ECO:0000256" key="4">
    <source>
        <dbReference type="ARBA" id="ARBA00021870"/>
    </source>
</evidence>
<evidence type="ECO:0000256" key="7">
    <source>
        <dbReference type="ARBA" id="ARBA00022779"/>
    </source>
</evidence>
<keyword evidence="5" id="KW-1003">Cell membrane</keyword>
<dbReference type="PANTHER" id="PTHR30534">
    <property type="entry name" value="FLAGELLAR MOTOR SWITCH PROTEIN FLIG"/>
    <property type="match status" value="1"/>
</dbReference>
<feature type="domain" description="Flagellar motor switch protein FliG middle" evidence="11">
    <location>
        <begin position="109"/>
        <end position="180"/>
    </location>
</feature>
<dbReference type="InterPro" id="IPR028263">
    <property type="entry name" value="FliG_N"/>
</dbReference>
<dbReference type="InterPro" id="IPR000090">
    <property type="entry name" value="Flg_Motor_Flig"/>
</dbReference>
<dbReference type="PRINTS" id="PR00954">
    <property type="entry name" value="FLGMOTORFLIG"/>
</dbReference>
<keyword evidence="9" id="KW-0975">Bacterial flagellum</keyword>
<dbReference type="InterPro" id="IPR023087">
    <property type="entry name" value="Flg_Motor_Flig_C"/>
</dbReference>
<reference evidence="13 14" key="1">
    <citation type="journal article" date="2024" name="Appl. Environ. Microbiol.">
        <title>Pontiella agarivorans sp. nov., a novel marine anaerobic bacterium capable of degrading macroalgal polysaccharides and fixing nitrogen.</title>
        <authorList>
            <person name="Liu N."/>
            <person name="Kivenson V."/>
            <person name="Peng X."/>
            <person name="Cui Z."/>
            <person name="Lankiewicz T.S."/>
            <person name="Gosselin K.M."/>
            <person name="English C.J."/>
            <person name="Blair E.M."/>
            <person name="O'Malley M.A."/>
            <person name="Valentine D.L."/>
        </authorList>
    </citation>
    <scope>NUCLEOTIDE SEQUENCE [LARGE SCALE GENOMIC DNA]</scope>
    <source>
        <strain evidence="13 14">NLcol2</strain>
    </source>
</reference>
<feature type="domain" description="Flagellar motor switch protein FliG N-terminal" evidence="12">
    <location>
        <begin position="1"/>
        <end position="92"/>
    </location>
</feature>
<dbReference type="InterPro" id="IPR032779">
    <property type="entry name" value="FliG_M"/>
</dbReference>
<evidence type="ECO:0000256" key="5">
    <source>
        <dbReference type="ARBA" id="ARBA00022475"/>
    </source>
</evidence>
<evidence type="ECO:0000256" key="2">
    <source>
        <dbReference type="ARBA" id="ARBA00004413"/>
    </source>
</evidence>
<organism evidence="13 14">
    <name type="scientific">Pontiella agarivorans</name>
    <dbReference type="NCBI Taxonomy" id="3038953"/>
    <lineage>
        <taxon>Bacteria</taxon>
        <taxon>Pseudomonadati</taxon>
        <taxon>Kiritimatiellota</taxon>
        <taxon>Kiritimatiellia</taxon>
        <taxon>Kiritimatiellales</taxon>
        <taxon>Pontiellaceae</taxon>
        <taxon>Pontiella</taxon>
    </lineage>
</organism>
<evidence type="ECO:0000259" key="11">
    <source>
        <dbReference type="Pfam" id="PF14841"/>
    </source>
</evidence>
<dbReference type="SUPFAM" id="SSF48029">
    <property type="entry name" value="FliG"/>
    <property type="match status" value="2"/>
</dbReference>
<feature type="domain" description="Flagellar motor switch protein FliG C-terminal" evidence="10">
    <location>
        <begin position="212"/>
        <end position="318"/>
    </location>
</feature>
<keyword evidence="6" id="KW-0145">Chemotaxis</keyword>
<sequence length="326" mass="35843">MTPEKRVAVVLASLDPDVAAKVMSELDPHIMTKAAESIRNLGIVPGNLYKKALAESVQELKAYGDAVHGNDSLAVGLLSKVVGEQQAASMLELGQMAGNRFGALVSRKPEEIARMLAAESSSVIAVVLRFLPSQLASETLSHIKEEIRNKVVIQIATAELPPERVIDQIEQHLVARLPASVKRKQDDTERIDSLVSIMQRSSKEVADAMLDELGKQDPALADLVRDRMFVFEDIARLDDAAVRRIMQELENGVLSTALRKASDEVRDRFLSNMSRRAADGLQEEMEYAGKMPFSEVLAKQKQVVQVARSLAEQGEIKIGSSEEEYV</sequence>
<dbReference type="InterPro" id="IPR011002">
    <property type="entry name" value="FliG_a-hlx"/>
</dbReference>
<evidence type="ECO:0000256" key="9">
    <source>
        <dbReference type="ARBA" id="ARBA00023143"/>
    </source>
</evidence>
<comment type="subcellular location">
    <subcellularLocation>
        <location evidence="1">Bacterial flagellum basal body</location>
    </subcellularLocation>
    <subcellularLocation>
        <location evidence="2">Cell membrane</location>
        <topology evidence="2">Peripheral membrane protein</topology>
        <orientation evidence="2">Cytoplasmic side</orientation>
    </subcellularLocation>
</comment>
<dbReference type="EMBL" id="JARVCO010000002">
    <property type="protein sequence ID" value="MDZ8117281.1"/>
    <property type="molecule type" value="Genomic_DNA"/>
</dbReference>
<dbReference type="Pfam" id="PF01706">
    <property type="entry name" value="FliG_C"/>
    <property type="match status" value="1"/>
</dbReference>
<evidence type="ECO:0000313" key="14">
    <source>
        <dbReference type="Proteomes" id="UP001290861"/>
    </source>
</evidence>
<dbReference type="Gene3D" id="1.10.220.30">
    <property type="match status" value="3"/>
</dbReference>
<evidence type="ECO:0000256" key="3">
    <source>
        <dbReference type="ARBA" id="ARBA00010299"/>
    </source>
</evidence>
<gene>
    <name evidence="13" type="ORF">P9H32_01470</name>
</gene>
<evidence type="ECO:0000256" key="8">
    <source>
        <dbReference type="ARBA" id="ARBA00023136"/>
    </source>
</evidence>
<comment type="similarity">
    <text evidence="3">Belongs to the FliG family.</text>
</comment>
<dbReference type="PANTHER" id="PTHR30534:SF0">
    <property type="entry name" value="FLAGELLAR MOTOR SWITCH PROTEIN FLIG"/>
    <property type="match status" value="1"/>
</dbReference>
<dbReference type="RefSeq" id="WP_322607082.1">
    <property type="nucleotide sequence ID" value="NZ_JARVCO010000002.1"/>
</dbReference>
<accession>A0ABU5MT22</accession>
<comment type="caution">
    <text evidence="13">The sequence shown here is derived from an EMBL/GenBank/DDBJ whole genome shotgun (WGS) entry which is preliminary data.</text>
</comment>
<keyword evidence="7" id="KW-0283">Flagellar rotation</keyword>
<evidence type="ECO:0000259" key="12">
    <source>
        <dbReference type="Pfam" id="PF14842"/>
    </source>
</evidence>
<evidence type="ECO:0000313" key="13">
    <source>
        <dbReference type="EMBL" id="MDZ8117281.1"/>
    </source>
</evidence>
<dbReference type="Proteomes" id="UP001290861">
    <property type="component" value="Unassembled WGS sequence"/>
</dbReference>
<dbReference type="Pfam" id="PF14841">
    <property type="entry name" value="FliG_M"/>
    <property type="match status" value="1"/>
</dbReference>
<protein>
    <recommendedName>
        <fullName evidence="4">Flagellar motor switch protein FliG</fullName>
    </recommendedName>
</protein>
<keyword evidence="14" id="KW-1185">Reference proteome</keyword>
<dbReference type="Pfam" id="PF14842">
    <property type="entry name" value="FliG_N"/>
    <property type="match status" value="1"/>
</dbReference>